<dbReference type="InterPro" id="IPR002823">
    <property type="entry name" value="DUF112_TM"/>
</dbReference>
<keyword evidence="1" id="KW-0812">Transmembrane</keyword>
<feature type="transmembrane region" description="Helical" evidence="1">
    <location>
        <begin position="144"/>
        <end position="160"/>
    </location>
</feature>
<feature type="domain" description="DUF112" evidence="2">
    <location>
        <begin position="17"/>
        <end position="436"/>
    </location>
</feature>
<accession>A0AAU8Q653</accession>
<evidence type="ECO:0000259" key="2">
    <source>
        <dbReference type="Pfam" id="PF01970"/>
    </source>
</evidence>
<feature type="transmembrane region" description="Helical" evidence="1">
    <location>
        <begin position="464"/>
        <end position="487"/>
    </location>
</feature>
<evidence type="ECO:0000256" key="1">
    <source>
        <dbReference type="SAM" id="Phobius"/>
    </source>
</evidence>
<feature type="transmembrane region" description="Helical" evidence="1">
    <location>
        <begin position="386"/>
        <end position="404"/>
    </location>
</feature>
<feature type="transmembrane region" description="Helical" evidence="1">
    <location>
        <begin position="12"/>
        <end position="34"/>
    </location>
</feature>
<dbReference type="Pfam" id="PF01970">
    <property type="entry name" value="TctA"/>
    <property type="match status" value="1"/>
</dbReference>
<keyword evidence="4" id="KW-1185">Reference proteome</keyword>
<dbReference type="PANTHER" id="PTHR35342:SF5">
    <property type="entry name" value="TRICARBOXYLIC TRANSPORT PROTEIN"/>
    <property type="match status" value="1"/>
</dbReference>
<dbReference type="AlphaFoldDB" id="A0AAU8Q653"/>
<dbReference type="KEGG" id="dku:Desku_3234"/>
<dbReference type="PANTHER" id="PTHR35342">
    <property type="entry name" value="TRICARBOXYLIC TRANSPORT PROTEIN"/>
    <property type="match status" value="1"/>
</dbReference>
<proteinExistence type="predicted"/>
<evidence type="ECO:0000313" key="4">
    <source>
        <dbReference type="Proteomes" id="UP000009229"/>
    </source>
</evidence>
<keyword evidence="1" id="KW-0472">Membrane</keyword>
<name>A0AAU8Q653_DESK7</name>
<evidence type="ECO:0000313" key="3">
    <source>
        <dbReference type="EMBL" id="AEG16723.1"/>
    </source>
</evidence>
<gene>
    <name evidence="3" type="ordered locus">Desku_3234</name>
</gene>
<feature type="transmembrane region" description="Helical" evidence="1">
    <location>
        <begin position="167"/>
        <end position="185"/>
    </location>
</feature>
<feature type="transmembrane region" description="Helical" evidence="1">
    <location>
        <begin position="352"/>
        <end position="374"/>
    </location>
</feature>
<reference evidence="4" key="1">
    <citation type="submission" date="2011-05" db="EMBL/GenBank/DDBJ databases">
        <title>Complete sequence of Desulfotomaculum kuznetsovii DSM 6115.</title>
        <authorList>
            <person name="Lucas S."/>
            <person name="Han J."/>
            <person name="Lapidus A."/>
            <person name="Cheng J.-F."/>
            <person name="Goodwin L."/>
            <person name="Pitluck S."/>
            <person name="Peters L."/>
            <person name="Mikhailova N."/>
            <person name="Lu M."/>
            <person name="Saunders E."/>
            <person name="Han C."/>
            <person name="Tapia R."/>
            <person name="Land M."/>
            <person name="Hauser L."/>
            <person name="Kyrpides N."/>
            <person name="Ivanova N."/>
            <person name="Pagani I."/>
            <person name="Nazina T."/>
            <person name="Ivanova A."/>
            <person name="Parshina S."/>
            <person name="Kuever J."/>
            <person name="Muyzer G."/>
            <person name="Plugge C."/>
            <person name="Stams A."/>
            <person name="Woyke T."/>
        </authorList>
    </citation>
    <scope>NUCLEOTIDE SEQUENCE [LARGE SCALE GENOMIC DNA]</scope>
    <source>
        <strain evidence="4">DSM 6115 / VKM B-1805 / 17</strain>
    </source>
</reference>
<sequence length="498" mass="52508">MEHIYSTFEAIFQFQTLISMLLGVCVGIVVGSLPGLTPPIGMALFIPVTMGMDPVSGLLLLSSIYMGAEYGGSISAILLNTPGTAAAACTSFDGYPLARQGEGNKALYASITASTLGGIIGVIILLFFTPLLAQLSLKFGPAEMFWISIMGLALVSSLSGKNIIKGLLGAAFGILVSTVGMDPISGYPRFSFNSPNLLSGIGVVPALIGLFSISQMLVLMSKKRGEVIINEQKPTPYLQVLKFVLKRPFLVLRSSAIGTVVGILPGAGGSIASFLSYTLAKQSSKNPEKFGRGALEGVIASESANNAMVGGSLVPLLSLGIPGSASAAVLFGGLTLHGLIPGPRLFTEHADIAYGFMIGMLVTTILMCLVGLLTAKYSPFILKLPYNYIIATVLVLSTIGSYSVKNNLFDVWVMIVFGLLGYVALKYGFPIPPIVLGVILGPIAEEGYRRAIELGSVHGSTWGYFFGQPITVVLIIINVLIFLGGLYQEFRKVKAEKA</sequence>
<feature type="transmembrane region" description="Helical" evidence="1">
    <location>
        <begin position="256"/>
        <end position="280"/>
    </location>
</feature>
<feature type="transmembrane region" description="Helical" evidence="1">
    <location>
        <begin position="411"/>
        <end position="429"/>
    </location>
</feature>
<dbReference type="EMBL" id="CP002770">
    <property type="protein sequence ID" value="AEG16723.1"/>
    <property type="molecule type" value="Genomic_DNA"/>
</dbReference>
<keyword evidence="1" id="KW-1133">Transmembrane helix</keyword>
<feature type="transmembrane region" description="Helical" evidence="1">
    <location>
        <begin position="197"/>
        <end position="219"/>
    </location>
</feature>
<dbReference type="Proteomes" id="UP000009229">
    <property type="component" value="Chromosome"/>
</dbReference>
<feature type="transmembrane region" description="Helical" evidence="1">
    <location>
        <begin position="106"/>
        <end position="132"/>
    </location>
</feature>
<protein>
    <recommendedName>
        <fullName evidence="2">DUF112 domain-containing protein</fullName>
    </recommendedName>
</protein>
<feature type="transmembrane region" description="Helical" evidence="1">
    <location>
        <begin position="316"/>
        <end position="340"/>
    </location>
</feature>
<organism evidence="3 4">
    <name type="scientific">Desulfofundulus kuznetsovii (strain DSM 6115 / VKM B-1805 / 17)</name>
    <name type="common">Desulfotomaculum kuznetsovii</name>
    <dbReference type="NCBI Taxonomy" id="760568"/>
    <lineage>
        <taxon>Bacteria</taxon>
        <taxon>Bacillati</taxon>
        <taxon>Bacillota</taxon>
        <taxon>Clostridia</taxon>
        <taxon>Eubacteriales</taxon>
        <taxon>Peptococcaceae</taxon>
        <taxon>Desulfofundulus</taxon>
    </lineage>
</organism>